<dbReference type="EMBL" id="CP157390">
    <property type="protein sequence ID" value="XBM49262.1"/>
    <property type="molecule type" value="Genomic_DNA"/>
</dbReference>
<sequence>MGFSPVGLIVGLAVLAPNLLLVLFPPRTPPPTAHVPRPLGWIERAGQALCLVVPAITQPGALAGWWAVPVFTALAGYYALWGRYLLAGREGMMLYRPWWVVPVPMAILPVVVFLSSAAWLSNPLIALAAGILAVGHIPASAIIAGTARTRA</sequence>
<gene>
    <name evidence="2" type="ORF">AAME72_05225</name>
</gene>
<accession>A0AAU7GEC3</accession>
<dbReference type="AlphaFoldDB" id="A0AAU7GEC3"/>
<name>A0AAU7GEC3_9MICO</name>
<feature type="transmembrane region" description="Helical" evidence="1">
    <location>
        <begin position="63"/>
        <end position="86"/>
    </location>
</feature>
<keyword evidence="1" id="KW-1133">Transmembrane helix</keyword>
<proteinExistence type="predicted"/>
<dbReference type="RefSeq" id="WP_348789181.1">
    <property type="nucleotide sequence ID" value="NZ_CP157390.1"/>
</dbReference>
<feature type="transmembrane region" description="Helical" evidence="1">
    <location>
        <begin position="6"/>
        <end position="26"/>
    </location>
</feature>
<keyword evidence="1" id="KW-0812">Transmembrane</keyword>
<evidence type="ECO:0000313" key="2">
    <source>
        <dbReference type="EMBL" id="XBM49262.1"/>
    </source>
</evidence>
<evidence type="ECO:0000256" key="1">
    <source>
        <dbReference type="SAM" id="Phobius"/>
    </source>
</evidence>
<feature type="transmembrane region" description="Helical" evidence="1">
    <location>
        <begin position="125"/>
        <end position="147"/>
    </location>
</feature>
<feature type="transmembrane region" description="Helical" evidence="1">
    <location>
        <begin position="98"/>
        <end position="119"/>
    </location>
</feature>
<reference evidence="2" key="1">
    <citation type="submission" date="2024-05" db="EMBL/GenBank/DDBJ databases">
        <title>The Natural Products Discovery Center: Release of the First 8490 Sequenced Strains for Exploring Actinobacteria Biosynthetic Diversity.</title>
        <authorList>
            <person name="Kalkreuter E."/>
            <person name="Kautsar S.A."/>
            <person name="Yang D."/>
            <person name="Bader C.D."/>
            <person name="Teijaro C.N."/>
            <person name="Fluegel L."/>
            <person name="Davis C.M."/>
            <person name="Simpson J.R."/>
            <person name="Lauterbach L."/>
            <person name="Steele A.D."/>
            <person name="Gui C."/>
            <person name="Meng S."/>
            <person name="Li G."/>
            <person name="Viehrig K."/>
            <person name="Ye F."/>
            <person name="Su P."/>
            <person name="Kiefer A.F."/>
            <person name="Nichols A."/>
            <person name="Cepeda A.J."/>
            <person name="Yan W."/>
            <person name="Fan B."/>
            <person name="Jiang Y."/>
            <person name="Adhikari A."/>
            <person name="Zheng C.-J."/>
            <person name="Schuster L."/>
            <person name="Cowan T.M."/>
            <person name="Smanski M.J."/>
            <person name="Chevrette M.G."/>
            <person name="de Carvalho L.P.S."/>
            <person name="Shen B."/>
        </authorList>
    </citation>
    <scope>NUCLEOTIDE SEQUENCE</scope>
    <source>
        <strain evidence="2">NPDC080035</strain>
    </source>
</reference>
<keyword evidence="1" id="KW-0472">Membrane</keyword>
<organism evidence="2">
    <name type="scientific">Leifsonia sp. NPDC080035</name>
    <dbReference type="NCBI Taxonomy" id="3143936"/>
    <lineage>
        <taxon>Bacteria</taxon>
        <taxon>Bacillati</taxon>
        <taxon>Actinomycetota</taxon>
        <taxon>Actinomycetes</taxon>
        <taxon>Micrococcales</taxon>
        <taxon>Microbacteriaceae</taxon>
        <taxon>Leifsonia</taxon>
    </lineage>
</organism>
<protein>
    <submittedName>
        <fullName evidence="2">Uncharacterized protein</fullName>
    </submittedName>
</protein>